<dbReference type="AlphaFoldDB" id="A0A8J3UWY7"/>
<dbReference type="Proteomes" id="UP000605992">
    <property type="component" value="Unassembled WGS sequence"/>
</dbReference>
<evidence type="ECO:0008006" key="5">
    <source>
        <dbReference type="Google" id="ProtNLM"/>
    </source>
</evidence>
<evidence type="ECO:0000313" key="4">
    <source>
        <dbReference type="Proteomes" id="UP000605992"/>
    </source>
</evidence>
<feature type="transmembrane region" description="Helical" evidence="2">
    <location>
        <begin position="74"/>
        <end position="94"/>
    </location>
</feature>
<organism evidence="3 4">
    <name type="scientific">Planotetraspora thailandica</name>
    <dbReference type="NCBI Taxonomy" id="487172"/>
    <lineage>
        <taxon>Bacteria</taxon>
        <taxon>Bacillati</taxon>
        <taxon>Actinomycetota</taxon>
        <taxon>Actinomycetes</taxon>
        <taxon>Streptosporangiales</taxon>
        <taxon>Streptosporangiaceae</taxon>
        <taxon>Planotetraspora</taxon>
    </lineage>
</organism>
<dbReference type="RefSeq" id="WP_203943829.1">
    <property type="nucleotide sequence ID" value="NZ_BOOR01000010.1"/>
</dbReference>
<keyword evidence="2" id="KW-1133">Transmembrane helix</keyword>
<reference evidence="3" key="1">
    <citation type="submission" date="2021-01" db="EMBL/GenBank/DDBJ databases">
        <title>Whole genome shotgun sequence of Planotetraspora thailandica NBRC 104271.</title>
        <authorList>
            <person name="Komaki H."/>
            <person name="Tamura T."/>
        </authorList>
    </citation>
    <scope>NUCLEOTIDE SEQUENCE</scope>
    <source>
        <strain evidence="3">NBRC 104271</strain>
    </source>
</reference>
<proteinExistence type="predicted"/>
<dbReference type="EMBL" id="BOOR01000010">
    <property type="protein sequence ID" value="GII53574.1"/>
    <property type="molecule type" value="Genomic_DNA"/>
</dbReference>
<evidence type="ECO:0000256" key="1">
    <source>
        <dbReference type="SAM" id="MobiDB-lite"/>
    </source>
</evidence>
<comment type="caution">
    <text evidence="3">The sequence shown here is derived from an EMBL/GenBank/DDBJ whole genome shotgun (WGS) entry which is preliminary data.</text>
</comment>
<gene>
    <name evidence="3" type="ORF">Pth03_19630</name>
</gene>
<feature type="transmembrane region" description="Helical" evidence="2">
    <location>
        <begin position="152"/>
        <end position="177"/>
    </location>
</feature>
<evidence type="ECO:0000313" key="3">
    <source>
        <dbReference type="EMBL" id="GII53574.1"/>
    </source>
</evidence>
<sequence>MSVSESPMLRDPQSPTPRPQQGWSLPLRIGAAAALVLGPALQVAEELLEPASADDAERFAWISGNLDAFNTSKIVGFLAVPTLIGMLVVFAALARGRAPRLSMIGAALGVLAVTAVAAVQGTEYAVFGGVAASGGDAAQVEALFTALDESSFATMVFLCMLVGMFLGLVLLMVALWMSKAVPRWAPALIVVFLVVDFLGLVPMSHAILLLGTVGVAYGVISARSTVKGH</sequence>
<evidence type="ECO:0000256" key="2">
    <source>
        <dbReference type="SAM" id="Phobius"/>
    </source>
</evidence>
<protein>
    <recommendedName>
        <fullName evidence="5">DUF4386 domain-containing protein</fullName>
    </recommendedName>
</protein>
<keyword evidence="4" id="KW-1185">Reference proteome</keyword>
<name>A0A8J3UWY7_9ACTN</name>
<feature type="transmembrane region" description="Helical" evidence="2">
    <location>
        <begin position="184"/>
        <end position="201"/>
    </location>
</feature>
<keyword evidence="2" id="KW-0812">Transmembrane</keyword>
<keyword evidence="2" id="KW-0472">Membrane</keyword>
<feature type="transmembrane region" description="Helical" evidence="2">
    <location>
        <begin position="101"/>
        <end position="119"/>
    </location>
</feature>
<feature type="region of interest" description="Disordered" evidence="1">
    <location>
        <begin position="1"/>
        <end position="22"/>
    </location>
</feature>
<accession>A0A8J3UWY7</accession>